<evidence type="ECO:0000313" key="6">
    <source>
        <dbReference type="Proteomes" id="UP000095210"/>
    </source>
</evidence>
<reference evidence="6" key="1">
    <citation type="submission" date="2016-03" db="EMBL/GenBank/DDBJ databases">
        <title>Complete genome sequence of the type strain Actinoalloteichus hymeniacidonis DSM 45092.</title>
        <authorList>
            <person name="Schaffert L."/>
            <person name="Albersmeier A."/>
            <person name="Winkler A."/>
            <person name="Kalinowski J."/>
            <person name="Zotchev S."/>
            <person name="Ruckert C."/>
        </authorList>
    </citation>
    <scope>NUCLEOTIDE SEQUENCE [LARGE SCALE GENOMIC DNA]</scope>
    <source>
        <strain evidence="6">HPA177(T) (DSM 45092(T))</strain>
    </source>
</reference>
<sequence length="277" mass="30674">MQLGLEGMPSRLVRVTPARLARWADCPRRYRLTYLDRPSPPRGGAWAHSTLGAVVHNALRELFMLPGTERTPARAEAAVRTHWKSDGFRDAQQAAEYRERAQNWVADYVESTDPELEPIGVERWVSAPTETTIVEGRVDRIDDRAGELVVVDYKTGRHGISLADAKDSPALALYALAVGRNLRKACRRVELHHLPTGTVQAWEHDESSMAEHLAAASAAAQDMQAATDELSTAKAKDADRLFPTRAGRRCSWCEFRSSCADGRAAAPSIEPWALLRP</sequence>
<keyword evidence="3" id="KW-0234">DNA repair</keyword>
<evidence type="ECO:0000256" key="2">
    <source>
        <dbReference type="ARBA" id="ARBA00022806"/>
    </source>
</evidence>
<proteinExistence type="predicted"/>
<dbReference type="InterPro" id="IPR038726">
    <property type="entry name" value="PDDEXK_AddAB-type"/>
</dbReference>
<accession>A0AAC9HM70</accession>
<dbReference type="Pfam" id="PF12705">
    <property type="entry name" value="PDDEXK_1"/>
    <property type="match status" value="1"/>
</dbReference>
<dbReference type="Proteomes" id="UP000095210">
    <property type="component" value="Chromosome"/>
</dbReference>
<keyword evidence="2" id="KW-0347">Helicase</keyword>
<gene>
    <name evidence="5" type="ORF">TL08_04740</name>
</gene>
<keyword evidence="1" id="KW-0227">DNA damage</keyword>
<dbReference type="Gene3D" id="3.90.320.10">
    <property type="match status" value="1"/>
</dbReference>
<evidence type="ECO:0000256" key="3">
    <source>
        <dbReference type="ARBA" id="ARBA00023204"/>
    </source>
</evidence>
<dbReference type="InterPro" id="IPR011604">
    <property type="entry name" value="PDDEXK-like_dom_sf"/>
</dbReference>
<name>A0AAC9HM70_9PSEU</name>
<evidence type="ECO:0000313" key="5">
    <source>
        <dbReference type="EMBL" id="AOS61778.1"/>
    </source>
</evidence>
<dbReference type="KEGG" id="ahm:TL08_04740"/>
<keyword evidence="5" id="KW-0540">Nuclease</keyword>
<keyword evidence="2" id="KW-0067">ATP-binding</keyword>
<evidence type="ECO:0000259" key="4">
    <source>
        <dbReference type="Pfam" id="PF12705"/>
    </source>
</evidence>
<dbReference type="GO" id="GO:0004386">
    <property type="term" value="F:helicase activity"/>
    <property type="evidence" value="ECO:0007669"/>
    <property type="project" value="UniProtKB-KW"/>
</dbReference>
<dbReference type="GO" id="GO:0006281">
    <property type="term" value="P:DNA repair"/>
    <property type="evidence" value="ECO:0007669"/>
    <property type="project" value="UniProtKB-KW"/>
</dbReference>
<keyword evidence="5" id="KW-0269">Exonuclease</keyword>
<dbReference type="AlphaFoldDB" id="A0AAC9HM70"/>
<dbReference type="EMBL" id="CP014859">
    <property type="protein sequence ID" value="AOS61778.1"/>
    <property type="molecule type" value="Genomic_DNA"/>
</dbReference>
<keyword evidence="5" id="KW-0378">Hydrolase</keyword>
<organism evidence="5 6">
    <name type="scientific">Actinoalloteichus hymeniacidonis</name>
    <dbReference type="NCBI Taxonomy" id="340345"/>
    <lineage>
        <taxon>Bacteria</taxon>
        <taxon>Bacillati</taxon>
        <taxon>Actinomycetota</taxon>
        <taxon>Actinomycetes</taxon>
        <taxon>Pseudonocardiales</taxon>
        <taxon>Pseudonocardiaceae</taxon>
        <taxon>Actinoalloteichus</taxon>
    </lineage>
</organism>
<protein>
    <submittedName>
        <fullName evidence="5">RecB family exonuclease</fullName>
    </submittedName>
</protein>
<evidence type="ECO:0000256" key="1">
    <source>
        <dbReference type="ARBA" id="ARBA00022763"/>
    </source>
</evidence>
<dbReference type="GO" id="GO:0004527">
    <property type="term" value="F:exonuclease activity"/>
    <property type="evidence" value="ECO:0007669"/>
    <property type="project" value="UniProtKB-KW"/>
</dbReference>
<keyword evidence="2" id="KW-0547">Nucleotide-binding</keyword>
<keyword evidence="6" id="KW-1185">Reference proteome</keyword>
<feature type="domain" description="PD-(D/E)XK endonuclease-like" evidence="4">
    <location>
        <begin position="14"/>
        <end position="259"/>
    </location>
</feature>